<dbReference type="Pfam" id="PF00646">
    <property type="entry name" value="F-box"/>
    <property type="match status" value="1"/>
</dbReference>
<dbReference type="InterPro" id="IPR036047">
    <property type="entry name" value="F-box-like_dom_sf"/>
</dbReference>
<dbReference type="OrthoDB" id="2322499at2759"/>
<dbReference type="InterPro" id="IPR001810">
    <property type="entry name" value="F-box_dom"/>
</dbReference>
<dbReference type="PROSITE" id="PS50181">
    <property type="entry name" value="FBOX"/>
    <property type="match status" value="1"/>
</dbReference>
<gene>
    <name evidence="2" type="ORF">EIP91_001308</name>
</gene>
<evidence type="ECO:0000313" key="2">
    <source>
        <dbReference type="EMBL" id="TCD66483.1"/>
    </source>
</evidence>
<accession>A0A4R0RI70</accession>
<protein>
    <recommendedName>
        <fullName evidence="1">F-box domain-containing protein</fullName>
    </recommendedName>
</protein>
<dbReference type="Proteomes" id="UP000292702">
    <property type="component" value="Unassembled WGS sequence"/>
</dbReference>
<dbReference type="EMBL" id="RWJN01000133">
    <property type="protein sequence ID" value="TCD66483.1"/>
    <property type="molecule type" value="Genomic_DNA"/>
</dbReference>
<evidence type="ECO:0000259" key="1">
    <source>
        <dbReference type="PROSITE" id="PS50181"/>
    </source>
</evidence>
<dbReference type="SMART" id="SM00256">
    <property type="entry name" value="FBOX"/>
    <property type="match status" value="1"/>
</dbReference>
<dbReference type="CDD" id="cd09917">
    <property type="entry name" value="F-box_SF"/>
    <property type="match status" value="1"/>
</dbReference>
<dbReference type="AlphaFoldDB" id="A0A4R0RI70"/>
<organism evidence="2 3">
    <name type="scientific">Steccherinum ochraceum</name>
    <dbReference type="NCBI Taxonomy" id="92696"/>
    <lineage>
        <taxon>Eukaryota</taxon>
        <taxon>Fungi</taxon>
        <taxon>Dikarya</taxon>
        <taxon>Basidiomycota</taxon>
        <taxon>Agaricomycotina</taxon>
        <taxon>Agaricomycetes</taxon>
        <taxon>Polyporales</taxon>
        <taxon>Steccherinaceae</taxon>
        <taxon>Steccherinum</taxon>
    </lineage>
</organism>
<reference evidence="2 3" key="1">
    <citation type="submission" date="2018-11" db="EMBL/GenBank/DDBJ databases">
        <title>Genome assembly of Steccherinum ochraceum LE-BIN_3174, the white-rot fungus of the Steccherinaceae family (The Residual Polyporoid clade, Polyporales, Basidiomycota).</title>
        <authorList>
            <person name="Fedorova T.V."/>
            <person name="Glazunova O.A."/>
            <person name="Landesman E.O."/>
            <person name="Moiseenko K.V."/>
            <person name="Psurtseva N.V."/>
            <person name="Savinova O.S."/>
            <person name="Shakhova N.V."/>
            <person name="Tyazhelova T.V."/>
            <person name="Vasina D.V."/>
        </authorList>
    </citation>
    <scope>NUCLEOTIDE SEQUENCE [LARGE SCALE GENOMIC DNA]</scope>
    <source>
        <strain evidence="2 3">LE-BIN_3174</strain>
    </source>
</reference>
<keyword evidence="3" id="KW-1185">Reference proteome</keyword>
<sequence>MARPVALSPEEDATAKSCSAARPVVRGRRGSLQDLPAMPLDILIEVFSYLQPLDILYLARTSKTLRALLMNKLSAMFWRVARKNVEGFPDCPPFLSEPAEATIRKVSDLDLDADLETADIETQVKIMSAGWDTVQKCFLVHMPYTSTVLDRWKEASVDGRETLTTELLERDKQLNQFAKECNEWQKLKKSSRADELERIREQRLEDIVDRLYEHGWGVELNDIGKTDFEFLKQISEVTEPKPLTDRTWDKIAPTIVEFMRYYSEFKDKKDNAFTIKLRMQQFANPLTQALQALGPKVPHLRDLMGYPKLRDIVDNRCILTVCKPDIDKAINILPKALKWYMKKRRQYFRDIIRKEYPGVPQEADPLLLAVGQCFSCSFCRKPLVFPDILFHYCVTRDEPFKSKFFIKDEYEAAVDDALNVDDWKNCRSFDKDFTLSLRLAGQVIATFGKDPAHATADDMDALDLRVCCSQRRNCAVQDPQVRAVMTWRAAVHHALAIEIIVDHKNKKYLERKHSFTLVSEVEATAARQLELNLGPIIAQKMQEGAEVVCPQCPELVTKDTRYDHAEACHSGYLTRQSYPFAISAQGNVTSRPVYLIKNLKKLKKPSRTIYEGCLAQGTAVVHDFE</sequence>
<evidence type="ECO:0000313" key="3">
    <source>
        <dbReference type="Proteomes" id="UP000292702"/>
    </source>
</evidence>
<feature type="domain" description="F-box" evidence="1">
    <location>
        <begin position="32"/>
        <end position="81"/>
    </location>
</feature>
<name>A0A4R0RI70_9APHY</name>
<comment type="caution">
    <text evidence="2">The sequence shown here is derived from an EMBL/GenBank/DDBJ whole genome shotgun (WGS) entry which is preliminary data.</text>
</comment>
<proteinExistence type="predicted"/>
<dbReference type="SUPFAM" id="SSF81383">
    <property type="entry name" value="F-box domain"/>
    <property type="match status" value="1"/>
</dbReference>